<accession>A0A367GU23</accession>
<dbReference type="AlphaFoldDB" id="A0A367GU23"/>
<dbReference type="RefSeq" id="WP_114003697.1">
    <property type="nucleotide sequence ID" value="NZ_QGDC01000001.1"/>
</dbReference>
<evidence type="ECO:0000313" key="2">
    <source>
        <dbReference type="Proteomes" id="UP000253209"/>
    </source>
</evidence>
<gene>
    <name evidence="1" type="ORF">DJ568_02790</name>
</gene>
<proteinExistence type="predicted"/>
<organism evidence="1 2">
    <name type="scientific">Mucilaginibacter hurinus</name>
    <dbReference type="NCBI Taxonomy" id="2201324"/>
    <lineage>
        <taxon>Bacteria</taxon>
        <taxon>Pseudomonadati</taxon>
        <taxon>Bacteroidota</taxon>
        <taxon>Sphingobacteriia</taxon>
        <taxon>Sphingobacteriales</taxon>
        <taxon>Sphingobacteriaceae</taxon>
        <taxon>Mucilaginibacter</taxon>
    </lineage>
</organism>
<keyword evidence="2" id="KW-1185">Reference proteome</keyword>
<evidence type="ECO:0000313" key="1">
    <source>
        <dbReference type="EMBL" id="RCH56800.1"/>
    </source>
</evidence>
<reference evidence="1 2" key="1">
    <citation type="submission" date="2018-05" db="EMBL/GenBank/DDBJ databases">
        <title>Mucilaginibacter hurinus sp. nov., isolated from briquette warehouse soil.</title>
        <authorList>
            <person name="Choi L."/>
        </authorList>
    </citation>
    <scope>NUCLEOTIDE SEQUENCE [LARGE SCALE GENOMIC DNA]</scope>
    <source>
        <strain evidence="1 2">ZR32</strain>
    </source>
</reference>
<dbReference type="EMBL" id="QGDC01000001">
    <property type="protein sequence ID" value="RCH56800.1"/>
    <property type="molecule type" value="Genomic_DNA"/>
</dbReference>
<dbReference type="Proteomes" id="UP000253209">
    <property type="component" value="Unassembled WGS sequence"/>
</dbReference>
<sequence>MKSTDPILIFRARALECGQETNITYDLFTGLHDQGVNGNLSSEFTNSMQTKTREAIDTVENSEL</sequence>
<protein>
    <submittedName>
        <fullName evidence="1">Uncharacterized protein</fullName>
    </submittedName>
</protein>
<comment type="caution">
    <text evidence="1">The sequence shown here is derived from an EMBL/GenBank/DDBJ whole genome shotgun (WGS) entry which is preliminary data.</text>
</comment>
<name>A0A367GU23_9SPHI</name>